<reference evidence="2" key="1">
    <citation type="submission" date="2020-02" db="EMBL/GenBank/DDBJ databases">
        <authorList>
            <person name="Meier V. D."/>
        </authorList>
    </citation>
    <scope>NUCLEOTIDE SEQUENCE</scope>
    <source>
        <strain evidence="2">AVDCRST_MAG18</strain>
    </source>
</reference>
<evidence type="ECO:0000313" key="2">
    <source>
        <dbReference type="EMBL" id="CAA9573105.1"/>
    </source>
</evidence>
<gene>
    <name evidence="2" type="ORF">AVDCRST_MAG18-2213</name>
</gene>
<accession>A0A6J4VGP5</accession>
<feature type="compositionally biased region" description="Basic and acidic residues" evidence="1">
    <location>
        <begin position="9"/>
        <end position="20"/>
    </location>
</feature>
<dbReference type="AlphaFoldDB" id="A0A6J4VGP5"/>
<evidence type="ECO:0000256" key="1">
    <source>
        <dbReference type="SAM" id="MobiDB-lite"/>
    </source>
</evidence>
<dbReference type="EMBL" id="CADCWN010000168">
    <property type="protein sequence ID" value="CAA9573105.1"/>
    <property type="molecule type" value="Genomic_DNA"/>
</dbReference>
<feature type="non-terminal residue" evidence="2">
    <location>
        <position position="1"/>
    </location>
</feature>
<organism evidence="2">
    <name type="scientific">uncultured Thermomicrobiales bacterium</name>
    <dbReference type="NCBI Taxonomy" id="1645740"/>
    <lineage>
        <taxon>Bacteria</taxon>
        <taxon>Pseudomonadati</taxon>
        <taxon>Thermomicrobiota</taxon>
        <taxon>Thermomicrobia</taxon>
        <taxon>Thermomicrobiales</taxon>
        <taxon>environmental samples</taxon>
    </lineage>
</organism>
<sequence length="132" mass="15138">GRTVHRRDRPRESARRDPRARPRHRARLLPRSGRPADLALDRGEGQPDHGLAARRATRAARGRARREPPRDPRSYRDRAERCRGGPQSPPSRRAHPRATAQQDPLPQRRSRGPDRLLPRPGRQPRRIPTVAV</sequence>
<feature type="region of interest" description="Disordered" evidence="1">
    <location>
        <begin position="1"/>
        <end position="132"/>
    </location>
</feature>
<protein>
    <submittedName>
        <fullName evidence="2">Uncharacterized protein</fullName>
    </submittedName>
</protein>
<feature type="compositionally biased region" description="Basic residues" evidence="1">
    <location>
        <begin position="55"/>
        <end position="64"/>
    </location>
</feature>
<proteinExistence type="predicted"/>
<feature type="compositionally biased region" description="Basic and acidic residues" evidence="1">
    <location>
        <begin position="65"/>
        <end position="83"/>
    </location>
</feature>
<name>A0A6J4VGP5_9BACT</name>
<feature type="non-terminal residue" evidence="2">
    <location>
        <position position="132"/>
    </location>
</feature>